<accession>A0A8H5GPB4</accession>
<dbReference type="AlphaFoldDB" id="A0A8H5GPB4"/>
<evidence type="ECO:0008006" key="4">
    <source>
        <dbReference type="Google" id="ProtNLM"/>
    </source>
</evidence>
<evidence type="ECO:0000313" key="3">
    <source>
        <dbReference type="Proteomes" id="UP000559256"/>
    </source>
</evidence>
<dbReference type="CDD" id="cd04301">
    <property type="entry name" value="NAT_SF"/>
    <property type="match status" value="1"/>
</dbReference>
<dbReference type="OrthoDB" id="544277at2759"/>
<dbReference type="PANTHER" id="PTHR42791:SF1">
    <property type="entry name" value="N-ACETYLTRANSFERASE DOMAIN-CONTAINING PROTEIN"/>
    <property type="match status" value="1"/>
</dbReference>
<sequence length="219" mass="24744">MSPFMLKTALLSGGRVVVATTMERELSDEKSKLKNGATIAGIAYWWPPRKRLPAYNIPLLLRCGVWKALKGWGLTVVKRAGIEYSGLNEKTHGTAFRDYNKKHNGEGKKALKPDDSWYLNMVMTVKEFEGQGVLSKLIRECYEHARKTKLAPFTLEASSERSRDRYAHLGFEPRTIMGVGKVDRNGLTVKKNNGEDVEGLSRQAEGVEYYCMVNWDPEV</sequence>
<evidence type="ECO:0000256" key="1">
    <source>
        <dbReference type="SAM" id="SignalP"/>
    </source>
</evidence>
<keyword evidence="3" id="KW-1185">Reference proteome</keyword>
<dbReference type="SUPFAM" id="SSF55729">
    <property type="entry name" value="Acyl-CoA N-acyltransferases (Nat)"/>
    <property type="match status" value="1"/>
</dbReference>
<gene>
    <name evidence="2" type="ORF">D9758_002200</name>
</gene>
<dbReference type="InterPro" id="IPR052523">
    <property type="entry name" value="Trichothecene_AcTrans"/>
</dbReference>
<proteinExistence type="predicted"/>
<feature type="chain" id="PRO_5034412113" description="N-acetyltransferase domain-containing protein" evidence="1">
    <location>
        <begin position="20"/>
        <end position="219"/>
    </location>
</feature>
<dbReference type="InterPro" id="IPR016181">
    <property type="entry name" value="Acyl_CoA_acyltransferase"/>
</dbReference>
<dbReference type="Proteomes" id="UP000559256">
    <property type="component" value="Unassembled WGS sequence"/>
</dbReference>
<feature type="signal peptide" evidence="1">
    <location>
        <begin position="1"/>
        <end position="19"/>
    </location>
</feature>
<evidence type="ECO:0000313" key="2">
    <source>
        <dbReference type="EMBL" id="KAF5368608.1"/>
    </source>
</evidence>
<reference evidence="2 3" key="1">
    <citation type="journal article" date="2020" name="ISME J.">
        <title>Uncovering the hidden diversity of litter-decomposition mechanisms in mushroom-forming fungi.</title>
        <authorList>
            <person name="Floudas D."/>
            <person name="Bentzer J."/>
            <person name="Ahren D."/>
            <person name="Johansson T."/>
            <person name="Persson P."/>
            <person name="Tunlid A."/>
        </authorList>
    </citation>
    <scope>NUCLEOTIDE SEQUENCE [LARGE SCALE GENOMIC DNA]</scope>
    <source>
        <strain evidence="2 3">CBS 291.85</strain>
    </source>
</reference>
<dbReference type="EMBL" id="JAACJM010000015">
    <property type="protein sequence ID" value="KAF5368608.1"/>
    <property type="molecule type" value="Genomic_DNA"/>
</dbReference>
<dbReference type="Gene3D" id="3.40.630.30">
    <property type="match status" value="1"/>
</dbReference>
<dbReference type="PANTHER" id="PTHR42791">
    <property type="entry name" value="GNAT FAMILY ACETYLTRANSFERASE"/>
    <property type="match status" value="1"/>
</dbReference>
<organism evidence="2 3">
    <name type="scientific">Tetrapyrgos nigripes</name>
    <dbReference type="NCBI Taxonomy" id="182062"/>
    <lineage>
        <taxon>Eukaryota</taxon>
        <taxon>Fungi</taxon>
        <taxon>Dikarya</taxon>
        <taxon>Basidiomycota</taxon>
        <taxon>Agaricomycotina</taxon>
        <taxon>Agaricomycetes</taxon>
        <taxon>Agaricomycetidae</taxon>
        <taxon>Agaricales</taxon>
        <taxon>Marasmiineae</taxon>
        <taxon>Marasmiaceae</taxon>
        <taxon>Tetrapyrgos</taxon>
    </lineage>
</organism>
<protein>
    <recommendedName>
        <fullName evidence="4">N-acetyltransferase domain-containing protein</fullName>
    </recommendedName>
</protein>
<comment type="caution">
    <text evidence="2">The sequence shown here is derived from an EMBL/GenBank/DDBJ whole genome shotgun (WGS) entry which is preliminary data.</text>
</comment>
<keyword evidence="1" id="KW-0732">Signal</keyword>
<name>A0A8H5GPB4_9AGAR</name>